<proteinExistence type="predicted"/>
<evidence type="ECO:0000256" key="1">
    <source>
        <dbReference type="SAM" id="Phobius"/>
    </source>
</evidence>
<comment type="caution">
    <text evidence="2">The sequence shown here is derived from an EMBL/GenBank/DDBJ whole genome shotgun (WGS) entry which is preliminary data.</text>
</comment>
<reference evidence="2" key="1">
    <citation type="submission" date="2019-07" db="EMBL/GenBank/DDBJ databases">
        <authorList>
            <person name="Dittberner H."/>
        </authorList>
    </citation>
    <scope>NUCLEOTIDE SEQUENCE [LARGE SCALE GENOMIC DNA]</scope>
</reference>
<dbReference type="OrthoDB" id="1378449at2759"/>
<keyword evidence="3" id="KW-1185">Reference proteome</keyword>
<keyword evidence="1" id="KW-0472">Membrane</keyword>
<keyword evidence="1" id="KW-1133">Transmembrane helix</keyword>
<dbReference type="AlphaFoldDB" id="A0A565BK36"/>
<keyword evidence="1" id="KW-0812">Transmembrane</keyword>
<accession>A0A565BK36</accession>
<sequence>MAQSQGDSLVESIKAKLESLSSLSSKCCIYKVPNKLRGLNPDAYSPRLVSFGPFHRGKEELQAMEDHKYRYLQCFLPRTSFSLEHLIRVARKWEENARNSYAEDVKLNSDEFVEMLVVDGSFLVELILRSRYPQLIGEEDRIFRKPMMITDVCRDMILIENQLPYFVVKGLFQLLSFNYQQGTHSIMEIIHLHFSCFLSNIDDQKIDSEPEHFVDLLRSCYLPVVPIGSEETTLKVDYAPGATELHNAGVMFKPAETSSCLFDIKFDHGVLKIPTVFVDDLTESLFRNIIVFEQCHCSDKNFLHYTRLLSCLIRSPTDADLLIRSGIFLNSLGNAEDVSKLFNNICKEVIFGRRFYFLTLSENLQAYCNTPWNRWKVILRRDYFHNPWSVASVLAALLLLLLTSIQAICSILAM</sequence>
<evidence type="ECO:0000313" key="2">
    <source>
        <dbReference type="EMBL" id="VVB01259.1"/>
    </source>
</evidence>
<protein>
    <submittedName>
        <fullName evidence="2">Uncharacterized protein</fullName>
    </submittedName>
</protein>
<dbReference type="Pfam" id="PF03140">
    <property type="entry name" value="DUF247"/>
    <property type="match status" value="1"/>
</dbReference>
<evidence type="ECO:0000313" key="3">
    <source>
        <dbReference type="Proteomes" id="UP000489600"/>
    </source>
</evidence>
<dbReference type="EMBL" id="CABITT030000004">
    <property type="protein sequence ID" value="VVB01259.1"/>
    <property type="molecule type" value="Genomic_DNA"/>
</dbReference>
<dbReference type="InterPro" id="IPR004158">
    <property type="entry name" value="DUF247_pln"/>
</dbReference>
<dbReference type="PANTHER" id="PTHR31170">
    <property type="entry name" value="BNAC04G53230D PROTEIN"/>
    <property type="match status" value="1"/>
</dbReference>
<feature type="transmembrane region" description="Helical" evidence="1">
    <location>
        <begin position="388"/>
        <end position="413"/>
    </location>
</feature>
<name>A0A565BK36_9BRAS</name>
<dbReference type="PANTHER" id="PTHR31170:SF25">
    <property type="entry name" value="BNAA09G04570D PROTEIN"/>
    <property type="match status" value="1"/>
</dbReference>
<organism evidence="2 3">
    <name type="scientific">Arabis nemorensis</name>
    <dbReference type="NCBI Taxonomy" id="586526"/>
    <lineage>
        <taxon>Eukaryota</taxon>
        <taxon>Viridiplantae</taxon>
        <taxon>Streptophyta</taxon>
        <taxon>Embryophyta</taxon>
        <taxon>Tracheophyta</taxon>
        <taxon>Spermatophyta</taxon>
        <taxon>Magnoliopsida</taxon>
        <taxon>eudicotyledons</taxon>
        <taxon>Gunneridae</taxon>
        <taxon>Pentapetalae</taxon>
        <taxon>rosids</taxon>
        <taxon>malvids</taxon>
        <taxon>Brassicales</taxon>
        <taxon>Brassicaceae</taxon>
        <taxon>Arabideae</taxon>
        <taxon>Arabis</taxon>
    </lineage>
</organism>
<dbReference type="Proteomes" id="UP000489600">
    <property type="component" value="Unassembled WGS sequence"/>
</dbReference>
<gene>
    <name evidence="2" type="ORF">ANE_LOCUS11703</name>
</gene>